<sequence>MPGTGPVVSRRRVLAGGAALAGLGITAAACGTRPGQQPQPDPLLEELTLAQHDSELAAAAASAEPPAVAAALKQVAAERAEHAKALAIEIDRVAGTATSTSSSATATPGGTPQATRAPGPPPALPDVVKSLRASATSARRQASTLSGYRAGLLGSIAASCTAAYTVGLMLGDNAP</sequence>
<organism evidence="2 3">
    <name type="scientific">Mycobacterium shimoidei</name>
    <dbReference type="NCBI Taxonomy" id="29313"/>
    <lineage>
        <taxon>Bacteria</taxon>
        <taxon>Bacillati</taxon>
        <taxon>Actinomycetota</taxon>
        <taxon>Actinomycetes</taxon>
        <taxon>Mycobacteriales</taxon>
        <taxon>Mycobacteriaceae</taxon>
        <taxon>Mycobacterium</taxon>
    </lineage>
</organism>
<dbReference type="AlphaFoldDB" id="A0A375Z429"/>
<evidence type="ECO:0000313" key="2">
    <source>
        <dbReference type="EMBL" id="SRX95847.1"/>
    </source>
</evidence>
<gene>
    <name evidence="2" type="ORF">MSP7336_04120</name>
</gene>
<protein>
    <recommendedName>
        <fullName evidence="4">Tat pathway signal protein</fullName>
    </recommendedName>
</protein>
<reference evidence="2 3" key="1">
    <citation type="submission" date="2018-05" db="EMBL/GenBank/DDBJ databases">
        <authorList>
            <consortium name="IHU Genomes"/>
        </authorList>
    </citation>
    <scope>NUCLEOTIDE SEQUENCE [LARGE SCALE GENOMIC DNA]</scope>
    <source>
        <strain evidence="2 3">P7336</strain>
    </source>
</reference>
<evidence type="ECO:0000313" key="3">
    <source>
        <dbReference type="Proteomes" id="UP000252015"/>
    </source>
</evidence>
<dbReference type="PROSITE" id="PS51318">
    <property type="entry name" value="TAT"/>
    <property type="match status" value="1"/>
</dbReference>
<evidence type="ECO:0008006" key="4">
    <source>
        <dbReference type="Google" id="ProtNLM"/>
    </source>
</evidence>
<feature type="compositionally biased region" description="Low complexity" evidence="1">
    <location>
        <begin position="96"/>
        <end position="117"/>
    </location>
</feature>
<dbReference type="RefSeq" id="WP_113964464.1">
    <property type="nucleotide sequence ID" value="NZ_UEGW01000001.1"/>
</dbReference>
<dbReference type="InterPro" id="IPR006311">
    <property type="entry name" value="TAT_signal"/>
</dbReference>
<name>A0A375Z429_MYCSH</name>
<dbReference type="STRING" id="29313.BHQ16_21615"/>
<dbReference type="Proteomes" id="UP000252015">
    <property type="component" value="Unassembled WGS sequence"/>
</dbReference>
<dbReference type="EMBL" id="UEGW01000001">
    <property type="protein sequence ID" value="SRX95847.1"/>
    <property type="molecule type" value="Genomic_DNA"/>
</dbReference>
<accession>A0A375Z429</accession>
<proteinExistence type="predicted"/>
<feature type="region of interest" description="Disordered" evidence="1">
    <location>
        <begin position="96"/>
        <end position="125"/>
    </location>
</feature>
<keyword evidence="3" id="KW-1185">Reference proteome</keyword>
<evidence type="ECO:0000256" key="1">
    <source>
        <dbReference type="SAM" id="MobiDB-lite"/>
    </source>
</evidence>